<reference evidence="1 2" key="2">
    <citation type="journal article" date="2022" name="Mol. Ecol. Resour.">
        <title>The genomes of chicory, endive, great burdock and yacon provide insights into Asteraceae paleo-polyploidization history and plant inulin production.</title>
        <authorList>
            <person name="Fan W."/>
            <person name="Wang S."/>
            <person name="Wang H."/>
            <person name="Wang A."/>
            <person name="Jiang F."/>
            <person name="Liu H."/>
            <person name="Zhao H."/>
            <person name="Xu D."/>
            <person name="Zhang Y."/>
        </authorList>
    </citation>
    <scope>NUCLEOTIDE SEQUENCE [LARGE SCALE GENOMIC DNA]</scope>
    <source>
        <strain evidence="2">cv. Punajuju</strain>
        <tissue evidence="1">Leaves</tissue>
    </source>
</reference>
<gene>
    <name evidence="1" type="ORF">L2E82_17021</name>
</gene>
<accession>A0ACB9F7L2</accession>
<name>A0ACB9F7L2_CICIN</name>
<dbReference type="EMBL" id="CM042011">
    <property type="protein sequence ID" value="KAI3766941.1"/>
    <property type="molecule type" value="Genomic_DNA"/>
</dbReference>
<proteinExistence type="predicted"/>
<evidence type="ECO:0000313" key="1">
    <source>
        <dbReference type="EMBL" id="KAI3766941.1"/>
    </source>
</evidence>
<protein>
    <submittedName>
        <fullName evidence="1">Uncharacterized protein</fullName>
    </submittedName>
</protein>
<sequence>MFANTPLLLLFFRVQHGFYTACQRTCTRIIQQFHLETGAFPLSLQETLQLNAAGSAVPKAHDRYNRLEFIFVIYTFQSKYYHRLNFAVVCLAALLQPDGARSKMFNNSSEGKDVRAKQEGNSNEPIFPKHTSTSRQWAGFKNPRIVRVSKAFGGKDRHSKVCTVKGLRDRRIRLSVPTAIQLYDLQDRLGLNQPSKVIDWLLDSTKDDIDKLPPLQMLPGDFNQFHPAPPQDLNSPQISFSQFLSNPNATFVKDVGNRTLLYTKQGIKLDNDHDINGYQERMKGKEALVENKWNEQENTDGNGGLNFFPIPQYSYPGLFPYNPSYNWEPNSNLAMSQFGNQTLLSSHADSSMALPSASQFFLCPPAAITPSPFPPYLMPTLGDNNDLIRQNNHFHLLTSSSQHVPPNSLMPLLNPSDSQQKVPFNFDGHRKVRSQNNGDS</sequence>
<comment type="caution">
    <text evidence="1">The sequence shown here is derived from an EMBL/GenBank/DDBJ whole genome shotgun (WGS) entry which is preliminary data.</text>
</comment>
<organism evidence="1 2">
    <name type="scientific">Cichorium intybus</name>
    <name type="common">Chicory</name>
    <dbReference type="NCBI Taxonomy" id="13427"/>
    <lineage>
        <taxon>Eukaryota</taxon>
        <taxon>Viridiplantae</taxon>
        <taxon>Streptophyta</taxon>
        <taxon>Embryophyta</taxon>
        <taxon>Tracheophyta</taxon>
        <taxon>Spermatophyta</taxon>
        <taxon>Magnoliopsida</taxon>
        <taxon>eudicotyledons</taxon>
        <taxon>Gunneridae</taxon>
        <taxon>Pentapetalae</taxon>
        <taxon>asterids</taxon>
        <taxon>campanulids</taxon>
        <taxon>Asterales</taxon>
        <taxon>Asteraceae</taxon>
        <taxon>Cichorioideae</taxon>
        <taxon>Cichorieae</taxon>
        <taxon>Cichoriinae</taxon>
        <taxon>Cichorium</taxon>
    </lineage>
</organism>
<reference evidence="2" key="1">
    <citation type="journal article" date="2022" name="Mol. Ecol. Resour.">
        <title>The genomes of chicory, endive, great burdock and yacon provide insights into Asteraceae palaeo-polyploidization history and plant inulin production.</title>
        <authorList>
            <person name="Fan W."/>
            <person name="Wang S."/>
            <person name="Wang H."/>
            <person name="Wang A."/>
            <person name="Jiang F."/>
            <person name="Liu H."/>
            <person name="Zhao H."/>
            <person name="Xu D."/>
            <person name="Zhang Y."/>
        </authorList>
    </citation>
    <scope>NUCLEOTIDE SEQUENCE [LARGE SCALE GENOMIC DNA]</scope>
    <source>
        <strain evidence="2">cv. Punajuju</strain>
    </source>
</reference>
<evidence type="ECO:0000313" key="2">
    <source>
        <dbReference type="Proteomes" id="UP001055811"/>
    </source>
</evidence>
<keyword evidence="2" id="KW-1185">Reference proteome</keyword>
<dbReference type="Proteomes" id="UP001055811">
    <property type="component" value="Linkage Group LG03"/>
</dbReference>